<keyword evidence="3 5" id="KW-1133">Transmembrane helix</keyword>
<feature type="transmembrane region" description="Helical" evidence="5">
    <location>
        <begin position="57"/>
        <end position="78"/>
    </location>
</feature>
<protein>
    <submittedName>
        <fullName evidence="8">Na+/H+ antiporter</fullName>
    </submittedName>
    <submittedName>
        <fullName evidence="7">Sodium:proton antiporter</fullName>
    </submittedName>
</protein>
<keyword evidence="9" id="KW-1185">Reference proteome</keyword>
<dbReference type="GO" id="GO:1902600">
    <property type="term" value="P:proton transmembrane transport"/>
    <property type="evidence" value="ECO:0007669"/>
    <property type="project" value="InterPro"/>
</dbReference>
<accession>A0A0T5PE81</accession>
<dbReference type="OrthoDB" id="9778229at2"/>
<proteinExistence type="predicted"/>
<feature type="domain" description="Cation/H+ exchanger transmembrane" evidence="6">
    <location>
        <begin position="14"/>
        <end position="369"/>
    </location>
</feature>
<dbReference type="Proteomes" id="UP000051401">
    <property type="component" value="Unassembled WGS sequence"/>
</dbReference>
<dbReference type="Gene3D" id="1.20.1530.20">
    <property type="match status" value="1"/>
</dbReference>
<gene>
    <name evidence="8" type="ORF">RIdsm_05054</name>
    <name evidence="7" type="ORF">XM52_01085</name>
</gene>
<name>A0A0T5PE81_9RHOB</name>
<evidence type="ECO:0000259" key="6">
    <source>
        <dbReference type="Pfam" id="PF00999"/>
    </source>
</evidence>
<feature type="transmembrane region" description="Helical" evidence="5">
    <location>
        <begin position="328"/>
        <end position="351"/>
    </location>
</feature>
<feature type="transmembrane region" description="Helical" evidence="5">
    <location>
        <begin position="223"/>
        <end position="256"/>
    </location>
</feature>
<dbReference type="PANTHER" id="PTHR43021">
    <property type="entry name" value="NA(+)/H(+) ANTIPORTER-RELATED"/>
    <property type="match status" value="1"/>
</dbReference>
<feature type="transmembrane region" description="Helical" evidence="5">
    <location>
        <begin position="357"/>
        <end position="381"/>
    </location>
</feature>
<dbReference type="InterPro" id="IPR006153">
    <property type="entry name" value="Cation/H_exchanger_TM"/>
</dbReference>
<organism evidence="7 9">
    <name type="scientific">Roseovarius indicus</name>
    <dbReference type="NCBI Taxonomy" id="540747"/>
    <lineage>
        <taxon>Bacteria</taxon>
        <taxon>Pseudomonadati</taxon>
        <taxon>Pseudomonadota</taxon>
        <taxon>Alphaproteobacteria</taxon>
        <taxon>Rhodobacterales</taxon>
        <taxon>Roseobacteraceae</taxon>
        <taxon>Roseovarius</taxon>
    </lineage>
</organism>
<dbReference type="STRING" id="540747.SAMN04488031_102447"/>
<feature type="transmembrane region" description="Helical" evidence="5">
    <location>
        <begin position="90"/>
        <end position="112"/>
    </location>
</feature>
<evidence type="ECO:0000256" key="1">
    <source>
        <dbReference type="ARBA" id="ARBA00004141"/>
    </source>
</evidence>
<reference evidence="8 10" key="2">
    <citation type="submission" date="2018-08" db="EMBL/GenBank/DDBJ databases">
        <title>Genetic Globetrotter - A new plasmid hitch-hiking vast phylogenetic and geographic distances.</title>
        <authorList>
            <person name="Vollmers J."/>
            <person name="Petersen J."/>
        </authorList>
    </citation>
    <scope>NUCLEOTIDE SEQUENCE [LARGE SCALE GENOMIC DNA]</scope>
    <source>
        <strain evidence="8 10">DSM 26383</strain>
    </source>
</reference>
<dbReference type="Pfam" id="PF00999">
    <property type="entry name" value="Na_H_Exchanger"/>
    <property type="match status" value="1"/>
</dbReference>
<dbReference type="GO" id="GO:0016020">
    <property type="term" value="C:membrane"/>
    <property type="evidence" value="ECO:0007669"/>
    <property type="project" value="UniProtKB-SubCell"/>
</dbReference>
<sequence length="389" mass="39982">MADLSELLIALGLLFLAGLAADQIGGRTRLPRVTLLLACGLLVGAPGLDLLPPSATALYEGLSITALTMVAFILGNALTLENLRKHGRAILSVSLMIVIVTMAVVSSGLWLLGLPAPAALLLGAIATATDPAATQDAIRQSGHDGPFSDQIRGIVAIDDAWGLLAFSLAVVAAQGMNGGLELGHLLTAGWEIGGALLLGGAIGLPAAYLTGRLKPGEPLLTEALGIVFLTAGLAIWMEVSFLLAGMAAGAIVANLASHHDRAFHEVEYIQWPFLLLFFILAGASLDTAQLGAAGLVGLAFVILRIASRVAGGWLGGALAHAPRAHRPWYGIALTPQAGVAVGMALIAAQAFPEDASLLLTVTIGTTIIFELLGPALTLFALSRVRRHDG</sequence>
<dbReference type="PATRIC" id="fig|540747.5.peg.219"/>
<feature type="transmembrane region" description="Helical" evidence="5">
    <location>
        <begin position="268"/>
        <end position="285"/>
    </location>
</feature>
<dbReference type="EMBL" id="LAXI01000001">
    <property type="protein sequence ID" value="KRS19469.1"/>
    <property type="molecule type" value="Genomic_DNA"/>
</dbReference>
<evidence type="ECO:0000256" key="5">
    <source>
        <dbReference type="SAM" id="Phobius"/>
    </source>
</evidence>
<evidence type="ECO:0000313" key="7">
    <source>
        <dbReference type="EMBL" id="KRS19469.1"/>
    </source>
</evidence>
<evidence type="ECO:0000313" key="8">
    <source>
        <dbReference type="EMBL" id="QEW29211.1"/>
    </source>
</evidence>
<evidence type="ECO:0000313" key="9">
    <source>
        <dbReference type="Proteomes" id="UP000051401"/>
    </source>
</evidence>
<evidence type="ECO:0000256" key="4">
    <source>
        <dbReference type="ARBA" id="ARBA00023136"/>
    </source>
</evidence>
<evidence type="ECO:0000313" key="10">
    <source>
        <dbReference type="Proteomes" id="UP000325785"/>
    </source>
</evidence>
<keyword evidence="2 5" id="KW-0812">Transmembrane</keyword>
<feature type="transmembrane region" description="Helical" evidence="5">
    <location>
        <begin position="160"/>
        <end position="180"/>
    </location>
</feature>
<keyword evidence="4 5" id="KW-0472">Membrane</keyword>
<dbReference type="GO" id="GO:0015297">
    <property type="term" value="F:antiporter activity"/>
    <property type="evidence" value="ECO:0007669"/>
    <property type="project" value="InterPro"/>
</dbReference>
<dbReference type="Proteomes" id="UP000325785">
    <property type="component" value="Chromosome"/>
</dbReference>
<dbReference type="EMBL" id="CP031598">
    <property type="protein sequence ID" value="QEW29211.1"/>
    <property type="molecule type" value="Genomic_DNA"/>
</dbReference>
<evidence type="ECO:0000256" key="3">
    <source>
        <dbReference type="ARBA" id="ARBA00022989"/>
    </source>
</evidence>
<comment type="subcellular location">
    <subcellularLocation>
        <location evidence="1">Membrane</location>
        <topology evidence="1">Multi-pass membrane protein</topology>
    </subcellularLocation>
</comment>
<evidence type="ECO:0000256" key="2">
    <source>
        <dbReference type="ARBA" id="ARBA00022692"/>
    </source>
</evidence>
<dbReference type="PANTHER" id="PTHR43021:SF2">
    <property type="entry name" value="CATION_H+ EXCHANGER DOMAIN-CONTAINING PROTEIN"/>
    <property type="match status" value="1"/>
</dbReference>
<dbReference type="AlphaFoldDB" id="A0A0T5PE81"/>
<feature type="transmembrane region" description="Helical" evidence="5">
    <location>
        <begin position="192"/>
        <end position="211"/>
    </location>
</feature>
<dbReference type="RefSeq" id="WP_057812397.1">
    <property type="nucleotide sequence ID" value="NZ_CAXRJZ010000007.1"/>
</dbReference>
<dbReference type="KEGG" id="rid:RIdsm_05054"/>
<reference evidence="7 9" key="1">
    <citation type="submission" date="2015-04" db="EMBL/GenBank/DDBJ databases">
        <title>The draft genome sequence of Roseovarius indicus B108T.</title>
        <authorList>
            <person name="Li G."/>
            <person name="Lai Q."/>
            <person name="Shao Z."/>
            <person name="Yan P."/>
        </authorList>
    </citation>
    <scope>NUCLEOTIDE SEQUENCE [LARGE SCALE GENOMIC DNA]</scope>
    <source>
        <strain evidence="7 9">B108</strain>
    </source>
</reference>
<feature type="transmembrane region" description="Helical" evidence="5">
    <location>
        <begin position="291"/>
        <end position="316"/>
    </location>
</feature>
<dbReference type="InterPro" id="IPR038770">
    <property type="entry name" value="Na+/solute_symporter_sf"/>
</dbReference>